<dbReference type="STRING" id="106549.A0A540M301"/>
<dbReference type="Proteomes" id="UP000315295">
    <property type="component" value="Unassembled WGS sequence"/>
</dbReference>
<comment type="subcellular location">
    <subcellularLocation>
        <location evidence="1">Cytoplasm</location>
        <location evidence="1">Cytoskeleton</location>
    </subcellularLocation>
</comment>
<keyword evidence="6" id="KW-0206">Cytoskeleton</keyword>
<gene>
    <name evidence="9" type="ORF">C1H46_021284</name>
</gene>
<evidence type="ECO:0000256" key="7">
    <source>
        <dbReference type="SAM" id="Coils"/>
    </source>
</evidence>
<comment type="similarity">
    <text evidence="2">Belongs to the MAP70 family.</text>
</comment>
<evidence type="ECO:0000256" key="8">
    <source>
        <dbReference type="SAM" id="MobiDB-lite"/>
    </source>
</evidence>
<evidence type="ECO:0000256" key="5">
    <source>
        <dbReference type="ARBA" id="ARBA00023054"/>
    </source>
</evidence>
<evidence type="ECO:0000313" key="9">
    <source>
        <dbReference type="EMBL" id="TQD93120.1"/>
    </source>
</evidence>
<keyword evidence="4" id="KW-0493">Microtubule</keyword>
<keyword evidence="3" id="KW-0963">Cytoplasm</keyword>
<dbReference type="GO" id="GO:0007010">
    <property type="term" value="P:cytoskeleton organization"/>
    <property type="evidence" value="ECO:0007669"/>
    <property type="project" value="InterPro"/>
</dbReference>
<accession>A0A540M301</accession>
<reference evidence="9 10" key="1">
    <citation type="journal article" date="2019" name="G3 (Bethesda)">
        <title>Sequencing of a Wild Apple (Malus baccata) Genome Unravels the Differences Between Cultivated and Wild Apple Species Regarding Disease Resistance and Cold Tolerance.</title>
        <authorList>
            <person name="Chen X."/>
        </authorList>
    </citation>
    <scope>NUCLEOTIDE SEQUENCE [LARGE SCALE GENOMIC DNA]</scope>
    <source>
        <strain evidence="10">cv. Shandingzi</strain>
        <tissue evidence="9">Leaves</tissue>
    </source>
</reference>
<dbReference type="InterPro" id="IPR009768">
    <property type="entry name" value="MAP70"/>
</dbReference>
<dbReference type="AlphaFoldDB" id="A0A540M301"/>
<evidence type="ECO:0000256" key="2">
    <source>
        <dbReference type="ARBA" id="ARBA00008825"/>
    </source>
</evidence>
<protein>
    <submittedName>
        <fullName evidence="9">Uncharacterized protein</fullName>
    </submittedName>
</protein>
<dbReference type="GO" id="GO:0008017">
    <property type="term" value="F:microtubule binding"/>
    <property type="evidence" value="ECO:0007669"/>
    <property type="project" value="InterPro"/>
</dbReference>
<proteinExistence type="inferred from homology"/>
<evidence type="ECO:0000256" key="6">
    <source>
        <dbReference type="ARBA" id="ARBA00023212"/>
    </source>
</evidence>
<feature type="region of interest" description="Disordered" evidence="8">
    <location>
        <begin position="1"/>
        <end position="36"/>
    </location>
</feature>
<keyword evidence="5 7" id="KW-0175">Coiled coil</keyword>
<dbReference type="Pfam" id="PF07058">
    <property type="entry name" value="MAP70"/>
    <property type="match status" value="1"/>
</dbReference>
<evidence type="ECO:0000256" key="4">
    <source>
        <dbReference type="ARBA" id="ARBA00022701"/>
    </source>
</evidence>
<feature type="coiled-coil region" evidence="7">
    <location>
        <begin position="77"/>
        <end position="104"/>
    </location>
</feature>
<dbReference type="GO" id="GO:0005874">
    <property type="term" value="C:microtubule"/>
    <property type="evidence" value="ECO:0007669"/>
    <property type="project" value="UniProtKB-KW"/>
</dbReference>
<comment type="caution">
    <text evidence="9">The sequence shown here is derived from an EMBL/GenBank/DDBJ whole genome shotgun (WGS) entry which is preliminary data.</text>
</comment>
<dbReference type="PANTHER" id="PTHR31246:SF18">
    <property type="entry name" value="MICROTUBULE-ASSOCIATED PROTEIN 70-1-LIKE"/>
    <property type="match status" value="1"/>
</dbReference>
<name>A0A540M301_MALBA</name>
<dbReference type="EMBL" id="VIEB01000376">
    <property type="protein sequence ID" value="TQD93120.1"/>
    <property type="molecule type" value="Genomic_DNA"/>
</dbReference>
<evidence type="ECO:0000313" key="10">
    <source>
        <dbReference type="Proteomes" id="UP000315295"/>
    </source>
</evidence>
<feature type="compositionally biased region" description="Polar residues" evidence="8">
    <location>
        <begin position="10"/>
        <end position="22"/>
    </location>
</feature>
<dbReference type="PANTHER" id="PTHR31246">
    <property type="entry name" value="MICROTUBULE-ASSOCIATED PROTEIN 70-2"/>
    <property type="match status" value="1"/>
</dbReference>
<organism evidence="9 10">
    <name type="scientific">Malus baccata</name>
    <name type="common">Siberian crab apple</name>
    <name type="synonym">Pyrus baccata</name>
    <dbReference type="NCBI Taxonomy" id="106549"/>
    <lineage>
        <taxon>Eukaryota</taxon>
        <taxon>Viridiplantae</taxon>
        <taxon>Streptophyta</taxon>
        <taxon>Embryophyta</taxon>
        <taxon>Tracheophyta</taxon>
        <taxon>Spermatophyta</taxon>
        <taxon>Magnoliopsida</taxon>
        <taxon>eudicotyledons</taxon>
        <taxon>Gunneridae</taxon>
        <taxon>Pentapetalae</taxon>
        <taxon>rosids</taxon>
        <taxon>fabids</taxon>
        <taxon>Rosales</taxon>
        <taxon>Rosaceae</taxon>
        <taxon>Amygdaloideae</taxon>
        <taxon>Maleae</taxon>
        <taxon>Malus</taxon>
    </lineage>
</organism>
<sequence>MSPAPPDLSSPISMASTTTHISNGEHEPPTKPPAFTSSAFFRARKKTNSSAGISRAASDVDDIVTLMHGSDPVRVELNRLENDLRDKDRELGDAVAEIKSLRNSERLKEKAVEEVLYLFCAPTYQ</sequence>
<keyword evidence="10" id="KW-1185">Reference proteome</keyword>
<evidence type="ECO:0000256" key="3">
    <source>
        <dbReference type="ARBA" id="ARBA00022490"/>
    </source>
</evidence>
<evidence type="ECO:0000256" key="1">
    <source>
        <dbReference type="ARBA" id="ARBA00004245"/>
    </source>
</evidence>